<keyword evidence="5 6" id="KW-0546">Nucleotide metabolism</keyword>
<dbReference type="PANTHER" id="PTHR43213">
    <property type="entry name" value="BIFUNCTIONAL DTTP/UTP PYROPHOSPHATASE/METHYLTRANSFERASE PROTEIN-RELATED"/>
    <property type="match status" value="1"/>
</dbReference>
<comment type="catalytic activity">
    <reaction evidence="6">
        <text>dTTP + H2O = dTMP + diphosphate + H(+)</text>
        <dbReference type="Rhea" id="RHEA:28534"/>
        <dbReference type="ChEBI" id="CHEBI:15377"/>
        <dbReference type="ChEBI" id="CHEBI:15378"/>
        <dbReference type="ChEBI" id="CHEBI:33019"/>
        <dbReference type="ChEBI" id="CHEBI:37568"/>
        <dbReference type="ChEBI" id="CHEBI:63528"/>
        <dbReference type="EC" id="3.6.1.9"/>
    </reaction>
</comment>
<reference evidence="7 8" key="2">
    <citation type="journal article" date="2010" name="Stand. Genomic Sci.">
        <title>Complete genome sequence of Syntrophothermus lipocalidus type strain (TGB-C1).</title>
        <authorList>
            <person name="Djao O.D."/>
            <person name="Zhang X."/>
            <person name="Lucas S."/>
            <person name="Lapidus A."/>
            <person name="Del Rio T.G."/>
            <person name="Nolan M."/>
            <person name="Tice H."/>
            <person name="Cheng J.F."/>
            <person name="Han C."/>
            <person name="Tapia R."/>
            <person name="Goodwin L."/>
            <person name="Pitluck S."/>
            <person name="Liolios K."/>
            <person name="Ivanova N."/>
            <person name="Mavromatis K."/>
            <person name="Mikhailova N."/>
            <person name="Ovchinnikova G."/>
            <person name="Pati A."/>
            <person name="Brambilla E."/>
            <person name="Chen A."/>
            <person name="Palaniappan K."/>
            <person name="Land M."/>
            <person name="Hauser L."/>
            <person name="Chang Y.J."/>
            <person name="Jeffries C.D."/>
            <person name="Rohde M."/>
            <person name="Sikorski J."/>
            <person name="Spring S."/>
            <person name="Goker M."/>
            <person name="Detter J.C."/>
            <person name="Woyke T."/>
            <person name="Bristow J."/>
            <person name="Eisen J.A."/>
            <person name="Markowitz V."/>
            <person name="Hugenholtz P."/>
            <person name="Kyrpides N.C."/>
            <person name="Klenk H.P."/>
        </authorList>
    </citation>
    <scope>NUCLEOTIDE SEQUENCE [LARGE SCALE GENOMIC DNA]</scope>
    <source>
        <strain evidence="8">DSM 12680 / TGB-C1</strain>
    </source>
</reference>
<keyword evidence="4 6" id="KW-0378">Hydrolase</keyword>
<dbReference type="EC" id="3.6.1.9" evidence="6"/>
<organism evidence="7 8">
    <name type="scientific">Syntrophothermus lipocalidus (strain DSM 12680 / TGB-C1)</name>
    <dbReference type="NCBI Taxonomy" id="643648"/>
    <lineage>
        <taxon>Bacteria</taxon>
        <taxon>Bacillati</taxon>
        <taxon>Bacillota</taxon>
        <taxon>Clostridia</taxon>
        <taxon>Eubacteriales</taxon>
        <taxon>Syntrophomonadaceae</taxon>
        <taxon>Syntrophothermus</taxon>
    </lineage>
</organism>
<dbReference type="InterPro" id="IPR029001">
    <property type="entry name" value="ITPase-like_fam"/>
</dbReference>
<comment type="catalytic activity">
    <reaction evidence="6">
        <text>UTP + H2O = UMP + diphosphate + H(+)</text>
        <dbReference type="Rhea" id="RHEA:29395"/>
        <dbReference type="ChEBI" id="CHEBI:15377"/>
        <dbReference type="ChEBI" id="CHEBI:15378"/>
        <dbReference type="ChEBI" id="CHEBI:33019"/>
        <dbReference type="ChEBI" id="CHEBI:46398"/>
        <dbReference type="ChEBI" id="CHEBI:57865"/>
        <dbReference type="EC" id="3.6.1.9"/>
    </reaction>
</comment>
<comment type="subcellular location">
    <subcellularLocation>
        <location evidence="2 6">Cytoplasm</location>
    </subcellularLocation>
</comment>
<feature type="site" description="Important for substrate specificity" evidence="6">
    <location>
        <position position="154"/>
    </location>
</feature>
<dbReference type="PANTHER" id="PTHR43213:SF5">
    <property type="entry name" value="BIFUNCTIONAL DTTP_UTP PYROPHOSPHATASE_METHYLTRANSFERASE PROTEIN-RELATED"/>
    <property type="match status" value="1"/>
</dbReference>
<dbReference type="OrthoDB" id="9807767at2"/>
<dbReference type="Proteomes" id="UP000000378">
    <property type="component" value="Chromosome"/>
</dbReference>
<comment type="caution">
    <text evidence="6">Lacks conserved residue(s) required for the propagation of feature annotation.</text>
</comment>
<name>D7CL84_SYNLT</name>
<dbReference type="FunFam" id="3.90.950.10:FF:000005">
    <property type="entry name" value="7-methyl-GTP pyrophosphatase"/>
    <property type="match status" value="1"/>
</dbReference>
<sequence>MKRIVLASESPRRYHLLKNLGLEFEVQAPKIVENIKEGLKPDQQAVELARAKAWSIARRLHSGVVVGADTVVVIGESILGKPCDRNHAIEMLALLSGKRHQVITGICVIDCESGLSLEGAETTEVYFRYLSREEILVYVDSGEPYDKAGGYGIQGLGALLVDRIEGCYYNVVGLPVARLYCMLKQVGIDILARGWEHGIGLPRNY</sequence>
<dbReference type="SUPFAM" id="SSF52972">
    <property type="entry name" value="ITPase-like"/>
    <property type="match status" value="1"/>
</dbReference>
<proteinExistence type="inferred from homology"/>
<dbReference type="GO" id="GO:0005737">
    <property type="term" value="C:cytoplasm"/>
    <property type="evidence" value="ECO:0007669"/>
    <property type="project" value="UniProtKB-SubCell"/>
</dbReference>
<dbReference type="Pfam" id="PF02545">
    <property type="entry name" value="Maf"/>
    <property type="match status" value="1"/>
</dbReference>
<dbReference type="STRING" id="643648.Slip_0686"/>
<gene>
    <name evidence="7" type="ordered locus">Slip_0686</name>
</gene>
<comment type="function">
    <text evidence="6">Nucleoside triphosphate pyrophosphatase that hydrolyzes dTTP and UTP. May have a dual role in cell division arrest and in preventing the incorporation of modified nucleotides into cellular nucleic acids.</text>
</comment>
<evidence type="ECO:0000256" key="1">
    <source>
        <dbReference type="ARBA" id="ARBA00001968"/>
    </source>
</evidence>
<dbReference type="GO" id="GO:0036221">
    <property type="term" value="F:UTP diphosphatase activity"/>
    <property type="evidence" value="ECO:0007669"/>
    <property type="project" value="RHEA"/>
</dbReference>
<evidence type="ECO:0000256" key="3">
    <source>
        <dbReference type="ARBA" id="ARBA00022490"/>
    </source>
</evidence>
<feature type="active site" description="Proton acceptor" evidence="6">
    <location>
        <position position="69"/>
    </location>
</feature>
<keyword evidence="8" id="KW-1185">Reference proteome</keyword>
<keyword evidence="3 6" id="KW-0963">Cytoplasm</keyword>
<dbReference type="InterPro" id="IPR003697">
    <property type="entry name" value="Maf-like"/>
</dbReference>
<feature type="site" description="Important for substrate specificity" evidence="6">
    <location>
        <position position="70"/>
    </location>
</feature>
<dbReference type="Gene3D" id="3.90.950.10">
    <property type="match status" value="1"/>
</dbReference>
<evidence type="ECO:0000256" key="5">
    <source>
        <dbReference type="ARBA" id="ARBA00023080"/>
    </source>
</evidence>
<accession>D7CL84</accession>
<dbReference type="NCBIfam" id="TIGR00172">
    <property type="entry name" value="maf"/>
    <property type="match status" value="1"/>
</dbReference>
<evidence type="ECO:0000256" key="6">
    <source>
        <dbReference type="HAMAP-Rule" id="MF_00528"/>
    </source>
</evidence>
<dbReference type="CDD" id="cd00555">
    <property type="entry name" value="Maf"/>
    <property type="match status" value="1"/>
</dbReference>
<comment type="similarity">
    <text evidence="6">Belongs to the Maf family. YhdE subfamily.</text>
</comment>
<reference evidence="8" key="1">
    <citation type="journal article" date="2010" name="Stand. Genomic Sci.">
        <title>Complete genome sequence of Syntrophothermus lipocalidus type strain (TGB-C1T).</title>
        <authorList>
            <consortium name="US DOE Joint Genome Institute (JGI-PGF)"/>
            <person name="Djao O."/>
            <person name="Zhang X."/>
            <person name="Lucas S."/>
            <person name="Lapidus A."/>
            <person name="Glavina Del Rio T."/>
            <person name="Nolan M."/>
            <person name="Tice H."/>
            <person name="Cheng J."/>
            <person name="Han C."/>
            <person name="Tapia R."/>
            <person name="Goodwin L."/>
            <person name="Pitluck S."/>
            <person name="Liolios K."/>
            <person name="Ivanova N."/>
            <person name="Mavromatis K."/>
            <person name="Mikhailova N."/>
            <person name="Ovchinnikova G."/>
            <person name="Pati A."/>
            <person name="Brambilla E."/>
            <person name="Chen A."/>
            <person name="Palaniappan K."/>
            <person name="Land M."/>
            <person name="Hauser L."/>
            <person name="Chang Y."/>
            <person name="Jeffries C."/>
            <person name="Rohde M."/>
            <person name="Sikorski J."/>
            <person name="Spring S."/>
            <person name="Goker M."/>
            <person name="Detter J."/>
            <person name="Woyke T."/>
            <person name="Bristow J."/>
            <person name="Eisen J."/>
            <person name="Markowitz V."/>
            <person name="Hugenholtz P."/>
            <person name="Kyrpides N."/>
            <person name="Klenk H."/>
        </authorList>
    </citation>
    <scope>NUCLEOTIDE SEQUENCE [LARGE SCALE GENOMIC DNA]</scope>
    <source>
        <strain evidence="8">DSM 12680 / TGB-C1</strain>
    </source>
</reference>
<dbReference type="GO" id="GO:0009117">
    <property type="term" value="P:nucleotide metabolic process"/>
    <property type="evidence" value="ECO:0007669"/>
    <property type="project" value="UniProtKB-KW"/>
</dbReference>
<dbReference type="PIRSF" id="PIRSF006305">
    <property type="entry name" value="Maf"/>
    <property type="match status" value="1"/>
</dbReference>
<evidence type="ECO:0000313" key="8">
    <source>
        <dbReference type="Proteomes" id="UP000000378"/>
    </source>
</evidence>
<protein>
    <recommendedName>
        <fullName evidence="6">dTTP/UTP pyrophosphatase</fullName>
        <shortName evidence="6">dTTPase/UTPase</shortName>
        <ecNumber evidence="6">3.6.1.9</ecNumber>
    </recommendedName>
    <alternativeName>
        <fullName evidence="6">Nucleoside triphosphate pyrophosphatase</fullName>
    </alternativeName>
    <alternativeName>
        <fullName evidence="6">Nucleotide pyrophosphatase</fullName>
        <shortName evidence="6">Nucleotide PPase</shortName>
    </alternativeName>
</protein>
<dbReference type="HAMAP" id="MF_00528">
    <property type="entry name" value="Maf"/>
    <property type="match status" value="1"/>
</dbReference>
<dbReference type="RefSeq" id="WP_013174871.1">
    <property type="nucleotide sequence ID" value="NC_014220.1"/>
</dbReference>
<feature type="site" description="Important for substrate specificity" evidence="6">
    <location>
        <position position="12"/>
    </location>
</feature>
<dbReference type="HOGENOM" id="CLU_040416_0_0_9"/>
<dbReference type="KEGG" id="slp:Slip_0686"/>
<dbReference type="EMBL" id="CP002048">
    <property type="protein sequence ID" value="ADI01469.1"/>
    <property type="molecule type" value="Genomic_DNA"/>
</dbReference>
<dbReference type="GO" id="GO:0036218">
    <property type="term" value="F:dTTP diphosphatase activity"/>
    <property type="evidence" value="ECO:0007669"/>
    <property type="project" value="RHEA"/>
</dbReference>
<evidence type="ECO:0000313" key="7">
    <source>
        <dbReference type="EMBL" id="ADI01469.1"/>
    </source>
</evidence>
<dbReference type="eggNOG" id="COG0424">
    <property type="taxonomic scope" value="Bacteria"/>
</dbReference>
<evidence type="ECO:0000256" key="4">
    <source>
        <dbReference type="ARBA" id="ARBA00022801"/>
    </source>
</evidence>
<comment type="cofactor">
    <cofactor evidence="1 6">
        <name>a divalent metal cation</name>
        <dbReference type="ChEBI" id="CHEBI:60240"/>
    </cofactor>
</comment>
<evidence type="ECO:0000256" key="2">
    <source>
        <dbReference type="ARBA" id="ARBA00004496"/>
    </source>
</evidence>
<dbReference type="AlphaFoldDB" id="D7CL84"/>